<dbReference type="Proteomes" id="UP001642484">
    <property type="component" value="Unassembled WGS sequence"/>
</dbReference>
<reference evidence="2 3" key="1">
    <citation type="submission" date="2024-02" db="EMBL/GenBank/DDBJ databases">
        <authorList>
            <person name="Chen Y."/>
            <person name="Shah S."/>
            <person name="Dougan E. K."/>
            <person name="Thang M."/>
            <person name="Chan C."/>
        </authorList>
    </citation>
    <scope>NUCLEOTIDE SEQUENCE [LARGE SCALE GENOMIC DNA]</scope>
</reference>
<feature type="non-terminal residue" evidence="2">
    <location>
        <position position="1"/>
    </location>
</feature>
<gene>
    <name evidence="2" type="ORF">CCMP2556_LOCUS32912</name>
</gene>
<accession>A0ABP0NU76</accession>
<proteinExistence type="predicted"/>
<protein>
    <submittedName>
        <fullName evidence="2">Uncharacterized protein</fullName>
    </submittedName>
</protein>
<evidence type="ECO:0000313" key="3">
    <source>
        <dbReference type="Proteomes" id="UP001642484"/>
    </source>
</evidence>
<evidence type="ECO:0000256" key="1">
    <source>
        <dbReference type="SAM" id="Phobius"/>
    </source>
</evidence>
<dbReference type="EMBL" id="CAXAMN010022162">
    <property type="protein sequence ID" value="CAK9066968.1"/>
    <property type="molecule type" value="Genomic_DNA"/>
</dbReference>
<feature type="transmembrane region" description="Helical" evidence="1">
    <location>
        <begin position="20"/>
        <end position="46"/>
    </location>
</feature>
<comment type="caution">
    <text evidence="2">The sequence shown here is derived from an EMBL/GenBank/DDBJ whole genome shotgun (WGS) entry which is preliminary data.</text>
</comment>
<evidence type="ECO:0000313" key="2">
    <source>
        <dbReference type="EMBL" id="CAK9066968.1"/>
    </source>
</evidence>
<name>A0ABP0NU76_9DINO</name>
<sequence>AASSSGSSSVALVKVTKENSIATAGVLGGVAGLLLGGFWIGAAGFVATSYLAKKEDDVSTVLKGVSTASLEALNYVDYLNKKYEVTNKVGSAVNDALEKSDSKETGSTVKSTLSSVGDAIEGFDKDVGIKDTLGSLVLAGSDLASQLATKVIELNEEYKADWLSGLMGLMLYMRDKLEKIMAFIDSCTQEANLSSAFQQNMAPSPWGPWPAGEVTDQLKAKIDETIDKAAAAGTVYSNQMQLTSN</sequence>
<organism evidence="2 3">
    <name type="scientific">Durusdinium trenchii</name>
    <dbReference type="NCBI Taxonomy" id="1381693"/>
    <lineage>
        <taxon>Eukaryota</taxon>
        <taxon>Sar</taxon>
        <taxon>Alveolata</taxon>
        <taxon>Dinophyceae</taxon>
        <taxon>Suessiales</taxon>
        <taxon>Symbiodiniaceae</taxon>
        <taxon>Durusdinium</taxon>
    </lineage>
</organism>
<keyword evidence="1" id="KW-1133">Transmembrane helix</keyword>
<keyword evidence="3" id="KW-1185">Reference proteome</keyword>
<keyword evidence="1" id="KW-0472">Membrane</keyword>
<keyword evidence="1" id="KW-0812">Transmembrane</keyword>